<protein>
    <recommendedName>
        <fullName evidence="3">Zn(2)-C6 fungal-type domain-containing protein</fullName>
    </recommendedName>
</protein>
<name>A0A6A5TDK1_9PLEO</name>
<evidence type="ECO:0000256" key="2">
    <source>
        <dbReference type="SAM" id="MobiDB-lite"/>
    </source>
</evidence>
<sequence>MSQQLAVARQDPWQPRKGHHKSRNGCLGCKRRKVKCDEARPTCANCHRFGLFCQAAPATGVDRTAVPPKMPFVPHHGPGRPRRNWGLHHSSSLPARLRDPDHNSALNSSHVELLHHFTTWTGPSLAGDDSPSDPIALFWTRNAPQLGLSSPFVLHLAYALAGRHLMYLEGGTSRRQQAERGAGAASSSRHLALTQQCFTMALIGLNKQIPNIDSTNCGSLYVASVLVCLCTFAAGPTGPEDLLVCDAGGGPSGRWLSLVSGVRLIRTLFDPALLFSGLLKPLGPVKPPLEDTRPTRVCENFARLDWVDPLTSLCTLITSQAPHEGAQVYLRSFDTLAAIYDATYGNKHGLSSGHTAHNHVLLWLYSMESSFVDLIRAKDPIALLLLAYYAPLIKTMRRAWFMSAWPDHLLATIQTLLGPDYAHWLAWPLHVSRHMDKSDCE</sequence>
<feature type="region of interest" description="Disordered" evidence="2">
    <location>
        <begin position="1"/>
        <end position="23"/>
    </location>
</feature>
<organism evidence="4 5">
    <name type="scientific">Byssothecium circinans</name>
    <dbReference type="NCBI Taxonomy" id="147558"/>
    <lineage>
        <taxon>Eukaryota</taxon>
        <taxon>Fungi</taxon>
        <taxon>Dikarya</taxon>
        <taxon>Ascomycota</taxon>
        <taxon>Pezizomycotina</taxon>
        <taxon>Dothideomycetes</taxon>
        <taxon>Pleosporomycetidae</taxon>
        <taxon>Pleosporales</taxon>
        <taxon>Massarineae</taxon>
        <taxon>Massarinaceae</taxon>
        <taxon>Byssothecium</taxon>
    </lineage>
</organism>
<reference evidence="4" key="1">
    <citation type="journal article" date="2020" name="Stud. Mycol.">
        <title>101 Dothideomycetes genomes: a test case for predicting lifestyles and emergence of pathogens.</title>
        <authorList>
            <person name="Haridas S."/>
            <person name="Albert R."/>
            <person name="Binder M."/>
            <person name="Bloem J."/>
            <person name="Labutti K."/>
            <person name="Salamov A."/>
            <person name="Andreopoulos B."/>
            <person name="Baker S."/>
            <person name="Barry K."/>
            <person name="Bills G."/>
            <person name="Bluhm B."/>
            <person name="Cannon C."/>
            <person name="Castanera R."/>
            <person name="Culley D."/>
            <person name="Daum C."/>
            <person name="Ezra D."/>
            <person name="Gonzalez J."/>
            <person name="Henrissat B."/>
            <person name="Kuo A."/>
            <person name="Liang C."/>
            <person name="Lipzen A."/>
            <person name="Lutzoni F."/>
            <person name="Magnuson J."/>
            <person name="Mondo S."/>
            <person name="Nolan M."/>
            <person name="Ohm R."/>
            <person name="Pangilinan J."/>
            <person name="Park H.-J."/>
            <person name="Ramirez L."/>
            <person name="Alfaro M."/>
            <person name="Sun H."/>
            <person name="Tritt A."/>
            <person name="Yoshinaga Y."/>
            <person name="Zwiers L.-H."/>
            <person name="Turgeon B."/>
            <person name="Goodwin S."/>
            <person name="Spatafora J."/>
            <person name="Crous P."/>
            <person name="Grigoriev I."/>
        </authorList>
    </citation>
    <scope>NUCLEOTIDE SEQUENCE</scope>
    <source>
        <strain evidence="4">CBS 675.92</strain>
    </source>
</reference>
<dbReference type="GO" id="GO:0008270">
    <property type="term" value="F:zinc ion binding"/>
    <property type="evidence" value="ECO:0007669"/>
    <property type="project" value="InterPro"/>
</dbReference>
<dbReference type="GO" id="GO:0000981">
    <property type="term" value="F:DNA-binding transcription factor activity, RNA polymerase II-specific"/>
    <property type="evidence" value="ECO:0007669"/>
    <property type="project" value="InterPro"/>
</dbReference>
<dbReference type="PROSITE" id="PS50048">
    <property type="entry name" value="ZN2_CY6_FUNGAL_2"/>
    <property type="match status" value="1"/>
</dbReference>
<dbReference type="Gene3D" id="4.10.240.10">
    <property type="entry name" value="Zn(2)-C6 fungal-type DNA-binding domain"/>
    <property type="match status" value="1"/>
</dbReference>
<dbReference type="InterPro" id="IPR036864">
    <property type="entry name" value="Zn2-C6_fun-type_DNA-bd_sf"/>
</dbReference>
<evidence type="ECO:0000256" key="1">
    <source>
        <dbReference type="ARBA" id="ARBA00023242"/>
    </source>
</evidence>
<dbReference type="OrthoDB" id="416217at2759"/>
<accession>A0A6A5TDK1</accession>
<dbReference type="PROSITE" id="PS00463">
    <property type="entry name" value="ZN2_CY6_FUNGAL_1"/>
    <property type="match status" value="1"/>
</dbReference>
<dbReference type="PANTHER" id="PTHR47657">
    <property type="entry name" value="STEROL REGULATORY ELEMENT-BINDING PROTEIN ECM22"/>
    <property type="match status" value="1"/>
</dbReference>
<dbReference type="InterPro" id="IPR052400">
    <property type="entry name" value="Zn2-C6_fungal_TF"/>
</dbReference>
<gene>
    <name evidence="4" type="ORF">CC80DRAFT_428107</name>
</gene>
<evidence type="ECO:0000313" key="5">
    <source>
        <dbReference type="Proteomes" id="UP000800035"/>
    </source>
</evidence>
<dbReference type="Proteomes" id="UP000800035">
    <property type="component" value="Unassembled WGS sequence"/>
</dbReference>
<dbReference type="CDD" id="cd00067">
    <property type="entry name" value="GAL4"/>
    <property type="match status" value="1"/>
</dbReference>
<proteinExistence type="predicted"/>
<dbReference type="EMBL" id="ML977031">
    <property type="protein sequence ID" value="KAF1949809.1"/>
    <property type="molecule type" value="Genomic_DNA"/>
</dbReference>
<feature type="domain" description="Zn(2)-C6 fungal-type" evidence="3">
    <location>
        <begin position="25"/>
        <end position="53"/>
    </location>
</feature>
<keyword evidence="1" id="KW-0539">Nucleus</keyword>
<keyword evidence="5" id="KW-1185">Reference proteome</keyword>
<evidence type="ECO:0000313" key="4">
    <source>
        <dbReference type="EMBL" id="KAF1949809.1"/>
    </source>
</evidence>
<dbReference type="PANTHER" id="PTHR47657:SF13">
    <property type="entry name" value="ZN(2)-C6 FUNGAL-TYPE DOMAIN-CONTAINING PROTEIN-RELATED"/>
    <property type="match status" value="1"/>
</dbReference>
<dbReference type="Pfam" id="PF00172">
    <property type="entry name" value="Zn_clus"/>
    <property type="match status" value="1"/>
</dbReference>
<dbReference type="SMART" id="SM00066">
    <property type="entry name" value="GAL4"/>
    <property type="match status" value="1"/>
</dbReference>
<evidence type="ECO:0000259" key="3">
    <source>
        <dbReference type="PROSITE" id="PS50048"/>
    </source>
</evidence>
<dbReference type="SUPFAM" id="SSF57701">
    <property type="entry name" value="Zn2/Cys6 DNA-binding domain"/>
    <property type="match status" value="1"/>
</dbReference>
<dbReference type="InterPro" id="IPR001138">
    <property type="entry name" value="Zn2Cys6_DnaBD"/>
</dbReference>
<dbReference type="AlphaFoldDB" id="A0A6A5TDK1"/>